<feature type="region of interest" description="Disordered" evidence="1">
    <location>
        <begin position="90"/>
        <end position="112"/>
    </location>
</feature>
<evidence type="ECO:0000313" key="4">
    <source>
        <dbReference type="Proteomes" id="UP001597108"/>
    </source>
</evidence>
<accession>A0ABW3IR22</accession>
<dbReference type="SUPFAM" id="SSF53098">
    <property type="entry name" value="Ribonuclease H-like"/>
    <property type="match status" value="1"/>
</dbReference>
<gene>
    <name evidence="3" type="ORF">ACFQ2S_11705</name>
</gene>
<dbReference type="PANTHER" id="PTHR46889:SF4">
    <property type="entry name" value="TRANSPOSASE INSO FOR INSERTION SEQUENCE ELEMENT IS911B-RELATED"/>
    <property type="match status" value="1"/>
</dbReference>
<organism evidence="3 4">
    <name type="scientific">Tropicimonas aquimaris</name>
    <dbReference type="NCBI Taxonomy" id="914152"/>
    <lineage>
        <taxon>Bacteria</taxon>
        <taxon>Pseudomonadati</taxon>
        <taxon>Pseudomonadota</taxon>
        <taxon>Alphaproteobacteria</taxon>
        <taxon>Rhodobacterales</taxon>
        <taxon>Roseobacteraceae</taxon>
        <taxon>Tropicimonas</taxon>
    </lineage>
</organism>
<feature type="domain" description="Integrase catalytic" evidence="2">
    <location>
        <begin position="1"/>
        <end position="104"/>
    </location>
</feature>
<dbReference type="RefSeq" id="WP_386074643.1">
    <property type="nucleotide sequence ID" value="NZ_JBHTJT010000017.1"/>
</dbReference>
<reference evidence="4" key="1">
    <citation type="journal article" date="2019" name="Int. J. Syst. Evol. Microbiol.">
        <title>The Global Catalogue of Microorganisms (GCM) 10K type strain sequencing project: providing services to taxonomists for standard genome sequencing and annotation.</title>
        <authorList>
            <consortium name="The Broad Institute Genomics Platform"/>
            <consortium name="The Broad Institute Genome Sequencing Center for Infectious Disease"/>
            <person name="Wu L."/>
            <person name="Ma J."/>
        </authorList>
    </citation>
    <scope>NUCLEOTIDE SEQUENCE [LARGE SCALE GENOMIC DNA]</scope>
    <source>
        <strain evidence="4">CCUG 60524</strain>
    </source>
</reference>
<dbReference type="PANTHER" id="PTHR46889">
    <property type="entry name" value="TRANSPOSASE INSF FOR INSERTION SEQUENCE IS3B-RELATED"/>
    <property type="match status" value="1"/>
</dbReference>
<dbReference type="EMBL" id="JBHTJT010000017">
    <property type="protein sequence ID" value="MFD0980316.1"/>
    <property type="molecule type" value="Genomic_DNA"/>
</dbReference>
<evidence type="ECO:0000259" key="2">
    <source>
        <dbReference type="PROSITE" id="PS50994"/>
    </source>
</evidence>
<feature type="compositionally biased region" description="Polar residues" evidence="1">
    <location>
        <begin position="90"/>
        <end position="106"/>
    </location>
</feature>
<dbReference type="Pfam" id="PF13683">
    <property type="entry name" value="rve_3"/>
    <property type="match status" value="1"/>
</dbReference>
<name>A0ABW3IR22_9RHOB</name>
<protein>
    <submittedName>
        <fullName evidence="3">Integrase core domain-containing protein</fullName>
    </submittedName>
</protein>
<evidence type="ECO:0000313" key="3">
    <source>
        <dbReference type="EMBL" id="MFD0980316.1"/>
    </source>
</evidence>
<dbReference type="InterPro" id="IPR050900">
    <property type="entry name" value="Transposase_IS3/IS150/IS904"/>
</dbReference>
<keyword evidence="4" id="KW-1185">Reference proteome</keyword>
<dbReference type="Proteomes" id="UP001597108">
    <property type="component" value="Unassembled WGS sequence"/>
</dbReference>
<dbReference type="InterPro" id="IPR012337">
    <property type="entry name" value="RNaseH-like_sf"/>
</dbReference>
<evidence type="ECO:0000256" key="1">
    <source>
        <dbReference type="SAM" id="MobiDB-lite"/>
    </source>
</evidence>
<proteinExistence type="predicted"/>
<sequence>MREPPPGCVRHGDRESQYSAEKYRDRLCEAKLVGSIGRRGTPCDHASMERVMKTLKVACVYPLAFETAEDVAKQFPIFIEKYDAKRPLSSLGSLSPDQYETQSTRPPVNDVA</sequence>
<dbReference type="PROSITE" id="PS50994">
    <property type="entry name" value="INTEGRASE"/>
    <property type="match status" value="1"/>
</dbReference>
<dbReference type="InterPro" id="IPR001584">
    <property type="entry name" value="Integrase_cat-core"/>
</dbReference>
<comment type="caution">
    <text evidence="3">The sequence shown here is derived from an EMBL/GenBank/DDBJ whole genome shotgun (WGS) entry which is preliminary data.</text>
</comment>